<dbReference type="EMBL" id="VMNH01000011">
    <property type="protein sequence ID" value="TVO74236.1"/>
    <property type="molecule type" value="Genomic_DNA"/>
</dbReference>
<dbReference type="InterPro" id="IPR000160">
    <property type="entry name" value="GGDEF_dom"/>
</dbReference>
<evidence type="ECO:0000259" key="4">
    <source>
        <dbReference type="PROSITE" id="PS50887"/>
    </source>
</evidence>
<comment type="caution">
    <text evidence="5">The sequence shown here is derived from an EMBL/GenBank/DDBJ whole genome shotgun (WGS) entry which is preliminary data.</text>
</comment>
<dbReference type="Gene3D" id="3.30.450.20">
    <property type="entry name" value="PAS domain"/>
    <property type="match status" value="1"/>
</dbReference>
<organism evidence="5 6">
    <name type="scientific">Sedimenticola selenatireducens</name>
    <dbReference type="NCBI Taxonomy" id="191960"/>
    <lineage>
        <taxon>Bacteria</taxon>
        <taxon>Pseudomonadati</taxon>
        <taxon>Pseudomonadota</taxon>
        <taxon>Gammaproteobacteria</taxon>
        <taxon>Chromatiales</taxon>
        <taxon>Sedimenticolaceae</taxon>
        <taxon>Sedimenticola</taxon>
    </lineage>
</organism>
<protein>
    <recommendedName>
        <fullName evidence="2">diguanylate cyclase</fullName>
        <ecNumber evidence="2">2.7.7.65</ecNumber>
    </recommendedName>
</protein>
<dbReference type="CDD" id="cd01949">
    <property type="entry name" value="GGDEF"/>
    <property type="match status" value="1"/>
</dbReference>
<dbReference type="NCBIfam" id="TIGR00254">
    <property type="entry name" value="GGDEF"/>
    <property type="match status" value="1"/>
</dbReference>
<evidence type="ECO:0000313" key="6">
    <source>
        <dbReference type="Proteomes" id="UP000316649"/>
    </source>
</evidence>
<dbReference type="SMART" id="SM00267">
    <property type="entry name" value="GGDEF"/>
    <property type="match status" value="1"/>
</dbReference>
<dbReference type="OrthoDB" id="9812260at2"/>
<dbReference type="PROSITE" id="PS50887">
    <property type="entry name" value="GGDEF"/>
    <property type="match status" value="1"/>
</dbReference>
<dbReference type="GO" id="GO:0043709">
    <property type="term" value="P:cell adhesion involved in single-species biofilm formation"/>
    <property type="evidence" value="ECO:0007669"/>
    <property type="project" value="TreeGrafter"/>
</dbReference>
<comment type="cofactor">
    <cofactor evidence="1">
        <name>Mg(2+)</name>
        <dbReference type="ChEBI" id="CHEBI:18420"/>
    </cofactor>
</comment>
<evidence type="ECO:0000256" key="1">
    <source>
        <dbReference type="ARBA" id="ARBA00001946"/>
    </source>
</evidence>
<dbReference type="AlphaFoldDB" id="A0A557S9Z5"/>
<dbReference type="RefSeq" id="WP_144359070.1">
    <property type="nucleotide sequence ID" value="NZ_VMNH01000011.1"/>
</dbReference>
<dbReference type="Proteomes" id="UP000316649">
    <property type="component" value="Unassembled WGS sequence"/>
</dbReference>
<dbReference type="GO" id="GO:1902201">
    <property type="term" value="P:negative regulation of bacterial-type flagellum-dependent cell motility"/>
    <property type="evidence" value="ECO:0007669"/>
    <property type="project" value="TreeGrafter"/>
</dbReference>
<dbReference type="GO" id="GO:0005886">
    <property type="term" value="C:plasma membrane"/>
    <property type="evidence" value="ECO:0007669"/>
    <property type="project" value="TreeGrafter"/>
</dbReference>
<dbReference type="PANTHER" id="PTHR45138">
    <property type="entry name" value="REGULATORY COMPONENTS OF SENSORY TRANSDUCTION SYSTEM"/>
    <property type="match status" value="1"/>
</dbReference>
<sequence>MNQLSEDISEMHLLLGIIHNVDVGLVVLDRGHRIKIWNHFMWNHSGINPSTLNDKNLFEEFPLLPKQWLQKKLDTVFLLNNRAFSSWQQRPYIFKFNSYNPITGRSETMFQNMTIFPLTGVSGEVEHVCLMLYDATDAALDEQALQSANLELDRLGRIDGLTGLLNRRAWENAMLSEFKRFPRSGQKSSLVMFDIDHFKKVNDTYGHQAGDEVIRIVSALLQETKREVDIAGRYGGEEFCVVLLGSDKQGGMLFAERLREAVESTEVIYEDLLIKFTISLGISEIDDSLKSHTEWLEQSDKALYQSKEGGRNRSTLFK</sequence>
<comment type="catalytic activity">
    <reaction evidence="3">
        <text>2 GTP = 3',3'-c-di-GMP + 2 diphosphate</text>
        <dbReference type="Rhea" id="RHEA:24898"/>
        <dbReference type="ChEBI" id="CHEBI:33019"/>
        <dbReference type="ChEBI" id="CHEBI:37565"/>
        <dbReference type="ChEBI" id="CHEBI:58805"/>
        <dbReference type="EC" id="2.7.7.65"/>
    </reaction>
</comment>
<proteinExistence type="predicted"/>
<dbReference type="InterPro" id="IPR029787">
    <property type="entry name" value="Nucleotide_cyclase"/>
</dbReference>
<dbReference type="InterPro" id="IPR035965">
    <property type="entry name" value="PAS-like_dom_sf"/>
</dbReference>
<dbReference type="InterPro" id="IPR043128">
    <property type="entry name" value="Rev_trsase/Diguanyl_cyclase"/>
</dbReference>
<reference evidence="5 6" key="1">
    <citation type="submission" date="2019-07" db="EMBL/GenBank/DDBJ databases">
        <title>The pathways for chlorine oxyanion respiration interact through the shared metabolite chlorate.</title>
        <authorList>
            <person name="Barnum T.P."/>
            <person name="Cheng Y."/>
            <person name="Hill K.A."/>
            <person name="Lucas L.N."/>
            <person name="Carlson H.K."/>
            <person name="Coates J.D."/>
        </authorList>
    </citation>
    <scope>NUCLEOTIDE SEQUENCE [LARGE SCALE GENOMIC DNA]</scope>
    <source>
        <strain evidence="5 6">BK-1</strain>
    </source>
</reference>
<dbReference type="PANTHER" id="PTHR45138:SF9">
    <property type="entry name" value="DIGUANYLATE CYCLASE DGCM-RELATED"/>
    <property type="match status" value="1"/>
</dbReference>
<dbReference type="SUPFAM" id="SSF55785">
    <property type="entry name" value="PYP-like sensor domain (PAS domain)"/>
    <property type="match status" value="1"/>
</dbReference>
<dbReference type="FunFam" id="3.30.70.270:FF:000001">
    <property type="entry name" value="Diguanylate cyclase domain protein"/>
    <property type="match status" value="1"/>
</dbReference>
<name>A0A557S9Z5_9GAMM</name>
<evidence type="ECO:0000313" key="5">
    <source>
        <dbReference type="EMBL" id="TVO74236.1"/>
    </source>
</evidence>
<dbReference type="Pfam" id="PF00990">
    <property type="entry name" value="GGDEF"/>
    <property type="match status" value="1"/>
</dbReference>
<dbReference type="SUPFAM" id="SSF55073">
    <property type="entry name" value="Nucleotide cyclase"/>
    <property type="match status" value="1"/>
</dbReference>
<evidence type="ECO:0000256" key="3">
    <source>
        <dbReference type="ARBA" id="ARBA00034247"/>
    </source>
</evidence>
<dbReference type="Gene3D" id="3.30.70.270">
    <property type="match status" value="1"/>
</dbReference>
<accession>A0A557S9Z5</accession>
<keyword evidence="6" id="KW-1185">Reference proteome</keyword>
<dbReference type="GO" id="GO:0052621">
    <property type="term" value="F:diguanylate cyclase activity"/>
    <property type="evidence" value="ECO:0007669"/>
    <property type="project" value="UniProtKB-EC"/>
</dbReference>
<feature type="domain" description="GGDEF" evidence="4">
    <location>
        <begin position="186"/>
        <end position="318"/>
    </location>
</feature>
<gene>
    <name evidence="5" type="ORF">FHP88_10730</name>
</gene>
<evidence type="ECO:0000256" key="2">
    <source>
        <dbReference type="ARBA" id="ARBA00012528"/>
    </source>
</evidence>
<dbReference type="InterPro" id="IPR050469">
    <property type="entry name" value="Diguanylate_Cyclase"/>
</dbReference>
<dbReference type="EC" id="2.7.7.65" evidence="2"/>